<reference evidence="1" key="2">
    <citation type="journal article" date="2015" name="Data Brief">
        <title>Shoot transcriptome of the giant reed, Arundo donax.</title>
        <authorList>
            <person name="Barrero R.A."/>
            <person name="Guerrero F.D."/>
            <person name="Moolhuijzen P."/>
            <person name="Goolsby J.A."/>
            <person name="Tidwell J."/>
            <person name="Bellgard S.E."/>
            <person name="Bellgard M.I."/>
        </authorList>
    </citation>
    <scope>NUCLEOTIDE SEQUENCE</scope>
    <source>
        <tissue evidence="1">Shoot tissue taken approximately 20 cm above the soil surface</tissue>
    </source>
</reference>
<evidence type="ECO:0000313" key="1">
    <source>
        <dbReference type="EMBL" id="JAE10048.1"/>
    </source>
</evidence>
<sequence>MVLRSQCWNILLIMMMKIV</sequence>
<name>A0A0A9FP25_ARUDO</name>
<organism evidence="1">
    <name type="scientific">Arundo donax</name>
    <name type="common">Giant reed</name>
    <name type="synonym">Donax arundinaceus</name>
    <dbReference type="NCBI Taxonomy" id="35708"/>
    <lineage>
        <taxon>Eukaryota</taxon>
        <taxon>Viridiplantae</taxon>
        <taxon>Streptophyta</taxon>
        <taxon>Embryophyta</taxon>
        <taxon>Tracheophyta</taxon>
        <taxon>Spermatophyta</taxon>
        <taxon>Magnoliopsida</taxon>
        <taxon>Liliopsida</taxon>
        <taxon>Poales</taxon>
        <taxon>Poaceae</taxon>
        <taxon>PACMAD clade</taxon>
        <taxon>Arundinoideae</taxon>
        <taxon>Arundineae</taxon>
        <taxon>Arundo</taxon>
    </lineage>
</organism>
<dbReference type="EMBL" id="GBRH01187848">
    <property type="protein sequence ID" value="JAE10048.1"/>
    <property type="molecule type" value="Transcribed_RNA"/>
</dbReference>
<accession>A0A0A9FP25</accession>
<protein>
    <submittedName>
        <fullName evidence="1">Uncharacterized protein</fullName>
    </submittedName>
</protein>
<dbReference type="AlphaFoldDB" id="A0A0A9FP25"/>
<reference evidence="1" key="1">
    <citation type="submission" date="2014-09" db="EMBL/GenBank/DDBJ databases">
        <authorList>
            <person name="Magalhaes I.L.F."/>
            <person name="Oliveira U."/>
            <person name="Santos F.R."/>
            <person name="Vidigal T.H.D.A."/>
            <person name="Brescovit A.D."/>
            <person name="Santos A.J."/>
        </authorList>
    </citation>
    <scope>NUCLEOTIDE SEQUENCE</scope>
    <source>
        <tissue evidence="1">Shoot tissue taken approximately 20 cm above the soil surface</tissue>
    </source>
</reference>
<proteinExistence type="predicted"/>